<dbReference type="PIRSF" id="PIRSF000089">
    <property type="entry name" value="Electra_flavoP_a"/>
    <property type="match status" value="1"/>
</dbReference>
<dbReference type="GO" id="GO:0033539">
    <property type="term" value="P:fatty acid beta-oxidation using acyl-CoA dehydrogenase"/>
    <property type="evidence" value="ECO:0007669"/>
    <property type="project" value="TreeGrafter"/>
</dbReference>
<reference evidence="4 5" key="1">
    <citation type="submission" date="2016-01" db="EMBL/GenBank/DDBJ databases">
        <authorList>
            <person name="Oliw E.H."/>
        </authorList>
    </citation>
    <scope>NUCLEOTIDE SEQUENCE [LARGE SCALE GENOMIC DNA]</scope>
    <source>
        <strain evidence="4 5">CMW7756A</strain>
    </source>
</reference>
<dbReference type="RefSeq" id="WP_060800684.1">
    <property type="nucleotide sequence ID" value="NZ_KQ957105.1"/>
</dbReference>
<feature type="binding site" evidence="2">
    <location>
        <position position="297"/>
    </location>
    <ligand>
        <name>FAD</name>
        <dbReference type="ChEBI" id="CHEBI:57692"/>
    </ligand>
</feature>
<dbReference type="Gene3D" id="3.40.50.620">
    <property type="entry name" value="HUPs"/>
    <property type="match status" value="1"/>
</dbReference>
<evidence type="ECO:0000259" key="3">
    <source>
        <dbReference type="SMART" id="SM00893"/>
    </source>
</evidence>
<feature type="domain" description="Electron transfer flavoprotein alpha/beta-subunit N-terminal" evidence="3">
    <location>
        <begin position="6"/>
        <end position="193"/>
    </location>
</feature>
<comment type="caution">
    <text evidence="4">The sequence shown here is derived from an EMBL/GenBank/DDBJ whole genome shotgun (WGS) entry which is preliminary data.</text>
</comment>
<organism evidence="4">
    <name type="scientific">Peptoniphilus harei</name>
    <dbReference type="NCBI Taxonomy" id="54005"/>
    <lineage>
        <taxon>Bacteria</taxon>
        <taxon>Bacillati</taxon>
        <taxon>Bacillota</taxon>
        <taxon>Tissierellia</taxon>
        <taxon>Tissierellales</taxon>
        <taxon>Peptoniphilaceae</taxon>
        <taxon>Peptoniphilus</taxon>
    </lineage>
</organism>
<name>A0A133PJM3_9FIRM</name>
<dbReference type="InterPro" id="IPR014729">
    <property type="entry name" value="Rossmann-like_a/b/a_fold"/>
</dbReference>
<dbReference type="InterPro" id="IPR001308">
    <property type="entry name" value="ETF_a/FixB"/>
</dbReference>
<dbReference type="SUPFAM" id="SSF52467">
    <property type="entry name" value="DHS-like NAD/FAD-binding domain"/>
    <property type="match status" value="1"/>
</dbReference>
<dbReference type="GO" id="GO:0050660">
    <property type="term" value="F:flavin adenine dinucleotide binding"/>
    <property type="evidence" value="ECO:0007669"/>
    <property type="project" value="InterPro"/>
</dbReference>
<dbReference type="AlphaFoldDB" id="A0A133PJM3"/>
<sequence>MKKGNIWVINETSEGSLSLITKEMMSVARELSDELDRELVAVEIGYKNDVKVKLSGNLGADKVIQVSDELLENYNTMAYAKVLEGLMDKYDPAIVMLPASHDGRDLAGRVSANRGLGLVADCSNLELTEGKEDIKWIRPSFDGKLLCDIRILSEAMMATIGRGAFVEAPFEEGREAEVIKEDANITADDVKTKFISFEEEEINPLLDKLMNAKVVVSGGRGLGGPENWHLVEELAEALGGAVGATKAVTDLGWCDKDLQVGVTGVQVRPDLYIALGLSGAIQHTKGMEDSTTIIAINNDPDAAIFKTAHYGIVDDLFNVVPGLIEAIKNRR</sequence>
<accession>A0A133PJM3</accession>
<dbReference type="PANTHER" id="PTHR43153:SF1">
    <property type="entry name" value="ELECTRON TRANSFER FLAVOPROTEIN SUBUNIT ALPHA, MITOCHONDRIAL"/>
    <property type="match status" value="1"/>
</dbReference>
<dbReference type="GO" id="GO:0009055">
    <property type="term" value="F:electron transfer activity"/>
    <property type="evidence" value="ECO:0007669"/>
    <property type="project" value="InterPro"/>
</dbReference>
<comment type="similarity">
    <text evidence="1">Belongs to the ETF alpha-subunit/FixB family.</text>
</comment>
<dbReference type="EMBL" id="LRQE01000041">
    <property type="protein sequence ID" value="KXA28729.1"/>
    <property type="molecule type" value="Genomic_DNA"/>
</dbReference>
<evidence type="ECO:0000313" key="5">
    <source>
        <dbReference type="Proteomes" id="UP000070174"/>
    </source>
</evidence>
<keyword evidence="2" id="KW-0285">Flavoprotein</keyword>
<comment type="cofactor">
    <cofactor evidence="2">
        <name>FAD</name>
        <dbReference type="ChEBI" id="CHEBI:57692"/>
    </cofactor>
    <text evidence="2">Binds 1 FAD per dimer.</text>
</comment>
<feature type="binding site" evidence="2">
    <location>
        <begin position="276"/>
        <end position="283"/>
    </location>
    <ligand>
        <name>FAD</name>
        <dbReference type="ChEBI" id="CHEBI:57692"/>
    </ligand>
</feature>
<dbReference type="InterPro" id="IPR014730">
    <property type="entry name" value="ETF_a/b_N"/>
</dbReference>
<dbReference type="Pfam" id="PF00766">
    <property type="entry name" value="ETF_alpha"/>
    <property type="match status" value="1"/>
</dbReference>
<dbReference type="Proteomes" id="UP000070174">
    <property type="component" value="Unassembled WGS sequence"/>
</dbReference>
<dbReference type="SUPFAM" id="SSF52402">
    <property type="entry name" value="Adenine nucleotide alpha hydrolases-like"/>
    <property type="match status" value="1"/>
</dbReference>
<evidence type="ECO:0000256" key="1">
    <source>
        <dbReference type="ARBA" id="ARBA00005817"/>
    </source>
</evidence>
<feature type="binding site" evidence="2">
    <location>
        <position position="220"/>
    </location>
    <ligand>
        <name>FAD</name>
        <dbReference type="ChEBI" id="CHEBI:57692"/>
    </ligand>
</feature>
<evidence type="ECO:0000313" key="4">
    <source>
        <dbReference type="EMBL" id="KXA28729.1"/>
    </source>
</evidence>
<evidence type="ECO:0000256" key="2">
    <source>
        <dbReference type="PIRSR" id="PIRSR000089-1"/>
    </source>
</evidence>
<feature type="binding site" evidence="2">
    <location>
        <begin position="259"/>
        <end position="263"/>
    </location>
    <ligand>
        <name>FAD</name>
        <dbReference type="ChEBI" id="CHEBI:57692"/>
    </ligand>
</feature>
<gene>
    <name evidence="4" type="ORF">HMPREF3229_01725</name>
</gene>
<dbReference type="Gene3D" id="3.40.50.1220">
    <property type="entry name" value="TPP-binding domain"/>
    <property type="match status" value="1"/>
</dbReference>
<dbReference type="Pfam" id="PF01012">
    <property type="entry name" value="ETF"/>
    <property type="match status" value="1"/>
</dbReference>
<proteinExistence type="inferred from homology"/>
<dbReference type="PANTHER" id="PTHR43153">
    <property type="entry name" value="ELECTRON TRANSFER FLAVOPROTEIN ALPHA"/>
    <property type="match status" value="1"/>
</dbReference>
<protein>
    <submittedName>
        <fullName evidence="4">Electron transfer flavoprotein FAD-binding domain protein</fullName>
    </submittedName>
</protein>
<dbReference type="InterPro" id="IPR014731">
    <property type="entry name" value="ETF_asu_C"/>
</dbReference>
<dbReference type="InterPro" id="IPR029035">
    <property type="entry name" value="DHS-like_NAD/FAD-binding_dom"/>
</dbReference>
<keyword evidence="2" id="KW-0274">FAD</keyword>
<dbReference type="InterPro" id="IPR033947">
    <property type="entry name" value="ETF_alpha_N"/>
</dbReference>
<dbReference type="PATRIC" id="fig|54005.3.peg.1686"/>
<dbReference type="CDD" id="cd01715">
    <property type="entry name" value="ETF_alpha"/>
    <property type="match status" value="1"/>
</dbReference>
<dbReference type="SMART" id="SM00893">
    <property type="entry name" value="ETF"/>
    <property type="match status" value="1"/>
</dbReference>